<gene>
    <name evidence="2" type="ORF">AFUS01_LOCUS35324</name>
</gene>
<organism evidence="2 3">
    <name type="scientific">Allacma fusca</name>
    <dbReference type="NCBI Taxonomy" id="39272"/>
    <lineage>
        <taxon>Eukaryota</taxon>
        <taxon>Metazoa</taxon>
        <taxon>Ecdysozoa</taxon>
        <taxon>Arthropoda</taxon>
        <taxon>Hexapoda</taxon>
        <taxon>Collembola</taxon>
        <taxon>Symphypleona</taxon>
        <taxon>Sminthuridae</taxon>
        <taxon>Allacma</taxon>
    </lineage>
</organism>
<feature type="non-terminal residue" evidence="2">
    <location>
        <position position="1"/>
    </location>
</feature>
<keyword evidence="1" id="KW-1133">Transmembrane helix</keyword>
<sequence>TMAWILLCHTYVLGTSQLVWNKVDLKNLYKDWTLYPILNGYPSVDTFFTLSGVLVSLNLLRELDKKNGRFNYLLFVVHRYLRLTPVYAILLGLLATLLPYTGSGPMWTAIEQLSERCHRYWWQNFLY</sequence>
<protein>
    <recommendedName>
        <fullName evidence="4">Acyltransferase 3 domain-containing protein</fullName>
    </recommendedName>
</protein>
<keyword evidence="1" id="KW-0812">Transmembrane</keyword>
<evidence type="ECO:0000313" key="3">
    <source>
        <dbReference type="Proteomes" id="UP000708208"/>
    </source>
</evidence>
<evidence type="ECO:0000256" key="1">
    <source>
        <dbReference type="SAM" id="Phobius"/>
    </source>
</evidence>
<accession>A0A8J2LMU5</accession>
<dbReference type="EMBL" id="CAJVCH010535404">
    <property type="protein sequence ID" value="CAG7825200.1"/>
    <property type="molecule type" value="Genomic_DNA"/>
</dbReference>
<feature type="transmembrane region" description="Helical" evidence="1">
    <location>
        <begin position="80"/>
        <end position="100"/>
    </location>
</feature>
<evidence type="ECO:0008006" key="4">
    <source>
        <dbReference type="Google" id="ProtNLM"/>
    </source>
</evidence>
<keyword evidence="1" id="KW-0472">Membrane</keyword>
<reference evidence="2" key="1">
    <citation type="submission" date="2021-06" db="EMBL/GenBank/DDBJ databases">
        <authorList>
            <person name="Hodson N. C."/>
            <person name="Mongue J. A."/>
            <person name="Jaron S. K."/>
        </authorList>
    </citation>
    <scope>NUCLEOTIDE SEQUENCE</scope>
</reference>
<dbReference type="PANTHER" id="PTHR11161:SF0">
    <property type="entry name" value="O-ACYLTRANSFERASE LIKE PROTEIN"/>
    <property type="match status" value="1"/>
</dbReference>
<keyword evidence="3" id="KW-1185">Reference proteome</keyword>
<evidence type="ECO:0000313" key="2">
    <source>
        <dbReference type="EMBL" id="CAG7825200.1"/>
    </source>
</evidence>
<feature type="non-terminal residue" evidence="2">
    <location>
        <position position="127"/>
    </location>
</feature>
<comment type="caution">
    <text evidence="2">The sequence shown here is derived from an EMBL/GenBank/DDBJ whole genome shotgun (WGS) entry which is preliminary data.</text>
</comment>
<dbReference type="OrthoDB" id="10006435at2759"/>
<dbReference type="PANTHER" id="PTHR11161">
    <property type="entry name" value="O-ACYLTRANSFERASE"/>
    <property type="match status" value="1"/>
</dbReference>
<dbReference type="AlphaFoldDB" id="A0A8J2LMU5"/>
<dbReference type="Proteomes" id="UP000708208">
    <property type="component" value="Unassembled WGS sequence"/>
</dbReference>
<name>A0A8J2LMU5_9HEXA</name>
<dbReference type="InterPro" id="IPR052728">
    <property type="entry name" value="O2_lipid_transport_reg"/>
</dbReference>
<feature type="transmembrane region" description="Helical" evidence="1">
    <location>
        <begin position="37"/>
        <end position="60"/>
    </location>
</feature>
<proteinExistence type="predicted"/>